<organism evidence="1 2">
    <name type="scientific">Armillaria luteobubalina</name>
    <dbReference type="NCBI Taxonomy" id="153913"/>
    <lineage>
        <taxon>Eukaryota</taxon>
        <taxon>Fungi</taxon>
        <taxon>Dikarya</taxon>
        <taxon>Basidiomycota</taxon>
        <taxon>Agaricomycotina</taxon>
        <taxon>Agaricomycetes</taxon>
        <taxon>Agaricomycetidae</taxon>
        <taxon>Agaricales</taxon>
        <taxon>Marasmiineae</taxon>
        <taxon>Physalacriaceae</taxon>
        <taxon>Armillaria</taxon>
    </lineage>
</organism>
<dbReference type="EMBL" id="JAUEPU010000014">
    <property type="protein sequence ID" value="KAK0496807.1"/>
    <property type="molecule type" value="Genomic_DNA"/>
</dbReference>
<sequence length="55" mass="5782">MTAALGLDAKAQESSTLCQARRSHIMGVALVDHGSLGSLIHASETAVLLLEEQHL</sequence>
<dbReference type="AlphaFoldDB" id="A0AA39Q5U1"/>
<evidence type="ECO:0000313" key="2">
    <source>
        <dbReference type="Proteomes" id="UP001175228"/>
    </source>
</evidence>
<protein>
    <submittedName>
        <fullName evidence="1">Uncharacterized protein</fullName>
    </submittedName>
</protein>
<comment type="caution">
    <text evidence="1">The sequence shown here is derived from an EMBL/GenBank/DDBJ whole genome shotgun (WGS) entry which is preliminary data.</text>
</comment>
<name>A0AA39Q5U1_9AGAR</name>
<proteinExistence type="predicted"/>
<evidence type="ECO:0000313" key="1">
    <source>
        <dbReference type="EMBL" id="KAK0496807.1"/>
    </source>
</evidence>
<accession>A0AA39Q5U1</accession>
<dbReference type="Proteomes" id="UP001175228">
    <property type="component" value="Unassembled WGS sequence"/>
</dbReference>
<keyword evidence="2" id="KW-1185">Reference proteome</keyword>
<gene>
    <name evidence="1" type="ORF">EDD18DRAFT_1352653</name>
</gene>
<reference evidence="1" key="1">
    <citation type="submission" date="2023-06" db="EMBL/GenBank/DDBJ databases">
        <authorList>
            <consortium name="Lawrence Berkeley National Laboratory"/>
            <person name="Ahrendt S."/>
            <person name="Sahu N."/>
            <person name="Indic B."/>
            <person name="Wong-Bajracharya J."/>
            <person name="Merenyi Z."/>
            <person name="Ke H.-M."/>
            <person name="Monk M."/>
            <person name="Kocsube S."/>
            <person name="Drula E."/>
            <person name="Lipzen A."/>
            <person name="Balint B."/>
            <person name="Henrissat B."/>
            <person name="Andreopoulos B."/>
            <person name="Martin F.M."/>
            <person name="Harder C.B."/>
            <person name="Rigling D."/>
            <person name="Ford K.L."/>
            <person name="Foster G.D."/>
            <person name="Pangilinan J."/>
            <person name="Papanicolaou A."/>
            <person name="Barry K."/>
            <person name="LaButti K."/>
            <person name="Viragh M."/>
            <person name="Koriabine M."/>
            <person name="Yan M."/>
            <person name="Riley R."/>
            <person name="Champramary S."/>
            <person name="Plett K.L."/>
            <person name="Tsai I.J."/>
            <person name="Slot J."/>
            <person name="Sipos G."/>
            <person name="Plett J."/>
            <person name="Nagy L.G."/>
            <person name="Grigoriev I.V."/>
        </authorList>
    </citation>
    <scope>NUCLEOTIDE SEQUENCE</scope>
    <source>
        <strain evidence="1">HWK02</strain>
    </source>
</reference>